<dbReference type="AlphaFoldDB" id="A0A1N7JTS6"/>
<dbReference type="SUPFAM" id="SSF55729">
    <property type="entry name" value="Acyl-CoA N-acyltransferases (Nat)"/>
    <property type="match status" value="1"/>
</dbReference>
<organism evidence="2 3">
    <name type="scientific">Chryseobacterium shigense</name>
    <dbReference type="NCBI Taxonomy" id="297244"/>
    <lineage>
        <taxon>Bacteria</taxon>
        <taxon>Pseudomonadati</taxon>
        <taxon>Bacteroidota</taxon>
        <taxon>Flavobacteriia</taxon>
        <taxon>Flavobacteriales</taxon>
        <taxon>Weeksellaceae</taxon>
        <taxon>Chryseobacterium group</taxon>
        <taxon>Chryseobacterium</taxon>
    </lineage>
</organism>
<gene>
    <name evidence="2" type="ORF">SAMN05421639_107153</name>
</gene>
<dbReference type="Pfam" id="PF00583">
    <property type="entry name" value="Acetyltransf_1"/>
    <property type="match status" value="1"/>
</dbReference>
<dbReference type="GO" id="GO:0005840">
    <property type="term" value="C:ribosome"/>
    <property type="evidence" value="ECO:0007669"/>
    <property type="project" value="UniProtKB-KW"/>
</dbReference>
<dbReference type="GO" id="GO:0016747">
    <property type="term" value="F:acyltransferase activity, transferring groups other than amino-acyl groups"/>
    <property type="evidence" value="ECO:0007669"/>
    <property type="project" value="InterPro"/>
</dbReference>
<dbReference type="InterPro" id="IPR016181">
    <property type="entry name" value="Acyl_CoA_acyltransferase"/>
</dbReference>
<evidence type="ECO:0000259" key="1">
    <source>
        <dbReference type="PROSITE" id="PS51186"/>
    </source>
</evidence>
<evidence type="ECO:0000313" key="3">
    <source>
        <dbReference type="Proteomes" id="UP000186373"/>
    </source>
</evidence>
<dbReference type="EMBL" id="FTNY01000007">
    <property type="protein sequence ID" value="SIS52604.1"/>
    <property type="molecule type" value="Genomic_DNA"/>
</dbReference>
<keyword evidence="2" id="KW-0687">Ribonucleoprotein</keyword>
<accession>A0A1N7JTS6</accession>
<dbReference type="PROSITE" id="PS51186">
    <property type="entry name" value="GNAT"/>
    <property type="match status" value="1"/>
</dbReference>
<dbReference type="RefSeq" id="WP_228432047.1">
    <property type="nucleotide sequence ID" value="NZ_FTNY01000007.1"/>
</dbReference>
<dbReference type="Gene3D" id="3.40.630.30">
    <property type="match status" value="1"/>
</dbReference>
<keyword evidence="2" id="KW-0689">Ribosomal protein</keyword>
<protein>
    <submittedName>
        <fullName evidence="2">Ribosomal protein S18 acetylase RimI</fullName>
    </submittedName>
</protein>
<sequence length="148" mass="17228">MNIIIREARKEDIPQIQIIRNSVKENTLSDPALVTDADCEEFLFKRGKGWIGEINSQIVGFSIVDLKEHNIWALFLHPDFEKLGIGRKLHDIMLDWYFEQTTEEVWLGTAPGTRAAVFYQKSGWKETGKHGKEIRFEMSFNTWKNIKS</sequence>
<reference evidence="3" key="1">
    <citation type="submission" date="2017-01" db="EMBL/GenBank/DDBJ databases">
        <authorList>
            <person name="Varghese N."/>
            <person name="Submissions S."/>
        </authorList>
    </citation>
    <scope>NUCLEOTIDE SEQUENCE [LARGE SCALE GENOMIC DNA]</scope>
    <source>
        <strain evidence="3">DSM 17126</strain>
    </source>
</reference>
<proteinExistence type="predicted"/>
<dbReference type="Proteomes" id="UP000186373">
    <property type="component" value="Unassembled WGS sequence"/>
</dbReference>
<name>A0A1N7JTS6_9FLAO</name>
<keyword evidence="3" id="KW-1185">Reference proteome</keyword>
<evidence type="ECO:0000313" key="2">
    <source>
        <dbReference type="EMBL" id="SIS52604.1"/>
    </source>
</evidence>
<feature type="domain" description="N-acetyltransferase" evidence="1">
    <location>
        <begin position="3"/>
        <end position="143"/>
    </location>
</feature>
<dbReference type="CDD" id="cd04301">
    <property type="entry name" value="NAT_SF"/>
    <property type="match status" value="1"/>
</dbReference>
<dbReference type="InterPro" id="IPR000182">
    <property type="entry name" value="GNAT_dom"/>
</dbReference>